<dbReference type="EMBL" id="BA000045">
    <property type="protein sequence ID" value="BAC92031.1"/>
    <property type="molecule type" value="Genomic_DNA"/>
</dbReference>
<dbReference type="KEGG" id="gvi:glr4090"/>
<reference evidence="2 3" key="1">
    <citation type="journal article" date="2003" name="DNA Res.">
        <title>Complete genome structure of Gloeobacter violaceus PCC 7421, a cyanobacterium that lacks thylakoids.</title>
        <authorList>
            <person name="Nakamura Y."/>
            <person name="Kaneko T."/>
            <person name="Sato S."/>
            <person name="Mimuro M."/>
            <person name="Miyashita H."/>
            <person name="Tsuchiya T."/>
            <person name="Sasamoto S."/>
            <person name="Watanabe A."/>
            <person name="Kawashima K."/>
            <person name="Kishida Y."/>
            <person name="Kiyokawa C."/>
            <person name="Kohara M."/>
            <person name="Matsumoto M."/>
            <person name="Matsuno A."/>
            <person name="Nakazaki N."/>
            <person name="Shimpo S."/>
            <person name="Takeuchi C."/>
            <person name="Yamada M."/>
            <person name="Tabata S."/>
        </authorList>
    </citation>
    <scope>NUCLEOTIDE SEQUENCE [LARGE SCALE GENOMIC DNA]</scope>
    <source>
        <strain evidence="3">ATCC 29082 / PCC 7421</strain>
    </source>
</reference>
<keyword evidence="3" id="KW-1185">Reference proteome</keyword>
<dbReference type="EnsemblBacteria" id="BAC92031">
    <property type="protein sequence ID" value="BAC92031"/>
    <property type="gene ID" value="BAC92031"/>
</dbReference>
<gene>
    <name evidence="2" type="ordered locus">glr4090</name>
</gene>
<dbReference type="HOGENOM" id="CLU_1967421_0_0_3"/>
<accession>Q7NDZ2</accession>
<reference evidence="2 3" key="2">
    <citation type="journal article" date="2003" name="DNA Res.">
        <title>Complete genome structure of Gloeobacter violaceus PCC 7421, a cyanobacterium that lacks thylakoids (supplement).</title>
        <authorList>
            <person name="Nakamura Y."/>
            <person name="Kaneko T."/>
            <person name="Sato S."/>
            <person name="Mimuro M."/>
            <person name="Miyashita H."/>
            <person name="Tsuchiya T."/>
            <person name="Sasamoto S."/>
            <person name="Watanabe A."/>
            <person name="Kawashima K."/>
            <person name="Kishida Y."/>
            <person name="Kiyokawa C."/>
            <person name="Kohara M."/>
            <person name="Matsumoto M."/>
            <person name="Matsuno A."/>
            <person name="Nakazaki N."/>
            <person name="Shimpo S."/>
            <person name="Takeuchi C."/>
            <person name="Yamada M."/>
            <person name="Tabata S."/>
        </authorList>
    </citation>
    <scope>NUCLEOTIDE SEQUENCE [LARGE SCALE GENOMIC DNA]</scope>
    <source>
        <strain evidence="3">ATCC 29082 / PCC 7421</strain>
    </source>
</reference>
<dbReference type="AlphaFoldDB" id="Q7NDZ2"/>
<evidence type="ECO:0000256" key="1">
    <source>
        <dbReference type="SAM" id="MobiDB-lite"/>
    </source>
</evidence>
<organism evidence="2 3">
    <name type="scientific">Gloeobacter violaceus (strain ATCC 29082 / PCC 7421)</name>
    <dbReference type="NCBI Taxonomy" id="251221"/>
    <lineage>
        <taxon>Bacteria</taxon>
        <taxon>Bacillati</taxon>
        <taxon>Cyanobacteriota</taxon>
        <taxon>Cyanophyceae</taxon>
        <taxon>Gloeobacterales</taxon>
        <taxon>Gloeobacteraceae</taxon>
        <taxon>Gloeobacter</taxon>
    </lineage>
</organism>
<dbReference type="InParanoid" id="Q7NDZ2"/>
<feature type="region of interest" description="Disordered" evidence="1">
    <location>
        <begin position="1"/>
        <end position="39"/>
    </location>
</feature>
<evidence type="ECO:0000313" key="2">
    <source>
        <dbReference type="EMBL" id="BAC92031.1"/>
    </source>
</evidence>
<sequence>MSNYDPIDPELELFDDPGQMYEQGDTNYEGEGDSVEGAMYSDGDMLLADASNQNGDGAYLTGSEEEYCREQTGGEPEGLAETVGDLIYDLRDGLFMTDQLSNTHAEHYQDAARDDAYDYCIERESND</sequence>
<dbReference type="RefSeq" id="WP_011144076.1">
    <property type="nucleotide sequence ID" value="NC_005125.1"/>
</dbReference>
<dbReference type="STRING" id="251221.gene:10761608"/>
<protein>
    <submittedName>
        <fullName evidence="2">Glr4090 protein</fullName>
    </submittedName>
</protein>
<dbReference type="Proteomes" id="UP000000557">
    <property type="component" value="Chromosome"/>
</dbReference>
<proteinExistence type="predicted"/>
<evidence type="ECO:0000313" key="3">
    <source>
        <dbReference type="Proteomes" id="UP000000557"/>
    </source>
</evidence>
<name>Q7NDZ2_GLOVI</name>